<evidence type="ECO:0000313" key="12">
    <source>
        <dbReference type="Proteomes" id="UP000053593"/>
    </source>
</evidence>
<dbReference type="OrthoDB" id="60984at2759"/>
<dbReference type="PIRSF" id="PIRSF000110">
    <property type="entry name" value="G6PD"/>
    <property type="match status" value="1"/>
</dbReference>
<dbReference type="Pfam" id="PF00479">
    <property type="entry name" value="G6PD_N"/>
    <property type="match status" value="1"/>
</dbReference>
<keyword evidence="5" id="KW-0313">Glucose metabolism</keyword>
<feature type="domain" description="Glucose-6-phosphate dehydrogenase C-terminal" evidence="10">
    <location>
        <begin position="304"/>
        <end position="459"/>
    </location>
</feature>
<evidence type="ECO:0000256" key="3">
    <source>
        <dbReference type="ARBA" id="ARBA00013019"/>
    </source>
</evidence>
<reference evidence="11 12" key="1">
    <citation type="submission" date="2014-04" db="EMBL/GenBank/DDBJ databases">
        <title>Evolutionary Origins and Diversification of the Mycorrhizal Mutualists.</title>
        <authorList>
            <consortium name="DOE Joint Genome Institute"/>
            <consortium name="Mycorrhizal Genomics Consortium"/>
            <person name="Kohler A."/>
            <person name="Kuo A."/>
            <person name="Nagy L.G."/>
            <person name="Floudas D."/>
            <person name="Copeland A."/>
            <person name="Barry K.W."/>
            <person name="Cichocki N."/>
            <person name="Veneault-Fourrey C."/>
            <person name="LaButti K."/>
            <person name="Lindquist E.A."/>
            <person name="Lipzen A."/>
            <person name="Lundell T."/>
            <person name="Morin E."/>
            <person name="Murat C."/>
            <person name="Riley R."/>
            <person name="Ohm R."/>
            <person name="Sun H."/>
            <person name="Tunlid A."/>
            <person name="Henrissat B."/>
            <person name="Grigoriev I.V."/>
            <person name="Hibbett D.S."/>
            <person name="Martin F."/>
        </authorList>
    </citation>
    <scope>NUCLEOTIDE SEQUENCE [LARGE SCALE GENOMIC DNA]</scope>
    <source>
        <strain evidence="11 12">FD-317 M1</strain>
    </source>
</reference>
<dbReference type="GO" id="GO:0006006">
    <property type="term" value="P:glucose metabolic process"/>
    <property type="evidence" value="ECO:0007669"/>
    <property type="project" value="UniProtKB-KW"/>
</dbReference>
<dbReference type="Gene3D" id="3.30.360.10">
    <property type="entry name" value="Dihydrodipicolinate Reductase, domain 2"/>
    <property type="match status" value="2"/>
</dbReference>
<evidence type="ECO:0000256" key="5">
    <source>
        <dbReference type="ARBA" id="ARBA00022526"/>
    </source>
</evidence>
<keyword evidence="7" id="KW-0560">Oxidoreductase</keyword>
<dbReference type="InterPro" id="IPR019796">
    <property type="entry name" value="G6P_DH_AS"/>
</dbReference>
<evidence type="ECO:0000313" key="11">
    <source>
        <dbReference type="EMBL" id="KIK60080.1"/>
    </source>
</evidence>
<keyword evidence="6" id="KW-0521">NADP</keyword>
<dbReference type="AlphaFoldDB" id="A0A0D0B933"/>
<dbReference type="Proteomes" id="UP000053593">
    <property type="component" value="Unassembled WGS sequence"/>
</dbReference>
<dbReference type="EC" id="1.1.1.49" evidence="3"/>
<evidence type="ECO:0000256" key="8">
    <source>
        <dbReference type="ARBA" id="ARBA00023277"/>
    </source>
</evidence>
<dbReference type="GO" id="GO:0004345">
    <property type="term" value="F:glucose-6-phosphate dehydrogenase activity"/>
    <property type="evidence" value="ECO:0007669"/>
    <property type="project" value="UniProtKB-EC"/>
</dbReference>
<gene>
    <name evidence="11" type="ORF">GYMLUDRAFT_97342</name>
</gene>
<proteinExistence type="inferred from homology"/>
<evidence type="ECO:0000256" key="4">
    <source>
        <dbReference type="ARBA" id="ARBA00020444"/>
    </source>
</evidence>
<dbReference type="EMBL" id="KN834777">
    <property type="protein sequence ID" value="KIK60080.1"/>
    <property type="molecule type" value="Genomic_DNA"/>
</dbReference>
<dbReference type="SUPFAM" id="SSF51735">
    <property type="entry name" value="NAD(P)-binding Rossmann-fold domains"/>
    <property type="match status" value="1"/>
</dbReference>
<dbReference type="InterPro" id="IPR022674">
    <property type="entry name" value="G6P_DH_NAD-bd"/>
</dbReference>
<keyword evidence="12" id="KW-1185">Reference proteome</keyword>
<name>A0A0D0B933_9AGAR</name>
<dbReference type="HOGENOM" id="CLU_013524_2_3_1"/>
<dbReference type="Pfam" id="PF02781">
    <property type="entry name" value="G6PD_C"/>
    <property type="match status" value="2"/>
</dbReference>
<dbReference type="GO" id="GO:0050661">
    <property type="term" value="F:NADP binding"/>
    <property type="evidence" value="ECO:0007669"/>
    <property type="project" value="InterPro"/>
</dbReference>
<evidence type="ECO:0000259" key="10">
    <source>
        <dbReference type="Pfam" id="PF02781"/>
    </source>
</evidence>
<organism evidence="11 12">
    <name type="scientific">Collybiopsis luxurians FD-317 M1</name>
    <dbReference type="NCBI Taxonomy" id="944289"/>
    <lineage>
        <taxon>Eukaryota</taxon>
        <taxon>Fungi</taxon>
        <taxon>Dikarya</taxon>
        <taxon>Basidiomycota</taxon>
        <taxon>Agaricomycotina</taxon>
        <taxon>Agaricomycetes</taxon>
        <taxon>Agaricomycetidae</taxon>
        <taxon>Agaricales</taxon>
        <taxon>Marasmiineae</taxon>
        <taxon>Omphalotaceae</taxon>
        <taxon>Collybiopsis</taxon>
        <taxon>Collybiopsis luxurians</taxon>
    </lineage>
</organism>
<protein>
    <recommendedName>
        <fullName evidence="4">Glucose-6-phosphate 1-dehydrogenase</fullName>
        <ecNumber evidence="3">1.1.1.49</ecNumber>
    </recommendedName>
</protein>
<dbReference type="HAMAP" id="MF_00966">
    <property type="entry name" value="G6PD"/>
    <property type="match status" value="1"/>
</dbReference>
<evidence type="ECO:0000256" key="6">
    <source>
        <dbReference type="ARBA" id="ARBA00022857"/>
    </source>
</evidence>
<dbReference type="InterPro" id="IPR036291">
    <property type="entry name" value="NAD(P)-bd_dom_sf"/>
</dbReference>
<dbReference type="SUPFAM" id="SSF55347">
    <property type="entry name" value="Glyceraldehyde-3-phosphate dehydrogenase-like, C-terminal domain"/>
    <property type="match status" value="1"/>
</dbReference>
<comment type="similarity">
    <text evidence="2">Belongs to the glucose-6-phosphate dehydrogenase family.</text>
</comment>
<sequence length="462" mass="52245">MRGLSQITDNAIIVMLGASGDLAKKLLYPALFTLFRRDLLPKQIHIVGYARSKIDHDDFITQVSSDLKDPGDDPSFSEQLEKFKTILSYVSGSYDDGSAFDELNRYLEKIESNYSTPEHNRVFYLALPSNVFVQIAKHLKKRVYSNRGANRLVLEKPLGSDLESAQELVKGVSQFWPEEQTFRIDHYLGKEIVKNILALRFANSFTSGFWDNNHISNVQITLNESFGTEGRGGYFDSAGIIRDVIQNHLCQMLSILTMERPTSLTPKETINEKLGVKLLRAIRPVQREDVLLGQYEGYLDDSGGVPFILKAGKALDENRVEIRVQFKDNPEGLYDDDEQLCRSELIMRLKPGEAILIKLNIKSPGFDTGVIPAELKLDYKEAFPDVFIPEAYEVLLRDVLRGDHSTFVRDDELIAAWKIFTPILHWAEGKDGNKKPSPIKYAFGSRGPEGLDKFLAKFGSKD</sequence>
<dbReference type="PANTHER" id="PTHR23429">
    <property type="entry name" value="GLUCOSE-6-PHOSPHATE 1-DEHYDROGENASE G6PD"/>
    <property type="match status" value="1"/>
</dbReference>
<evidence type="ECO:0000256" key="2">
    <source>
        <dbReference type="ARBA" id="ARBA00009975"/>
    </source>
</evidence>
<dbReference type="UniPathway" id="UPA00115">
    <property type="reaction ID" value="UER00408"/>
</dbReference>
<dbReference type="GO" id="GO:0005829">
    <property type="term" value="C:cytosol"/>
    <property type="evidence" value="ECO:0007669"/>
    <property type="project" value="TreeGrafter"/>
</dbReference>
<feature type="domain" description="Glucose-6-phosphate dehydrogenase NAD-binding" evidence="9">
    <location>
        <begin position="14"/>
        <end position="195"/>
    </location>
</feature>
<dbReference type="PROSITE" id="PS00069">
    <property type="entry name" value="G6P_DEHYDROGENASE"/>
    <property type="match status" value="1"/>
</dbReference>
<feature type="domain" description="Glucose-6-phosphate dehydrogenase C-terminal" evidence="10">
    <location>
        <begin position="197"/>
        <end position="298"/>
    </location>
</feature>
<dbReference type="InterPro" id="IPR022675">
    <property type="entry name" value="G6P_DH_C"/>
</dbReference>
<keyword evidence="8" id="KW-0119">Carbohydrate metabolism</keyword>
<dbReference type="PANTHER" id="PTHR23429:SF0">
    <property type="entry name" value="GLUCOSE-6-PHOSPHATE 1-DEHYDROGENASE"/>
    <property type="match status" value="1"/>
</dbReference>
<comment type="pathway">
    <text evidence="1">Carbohydrate degradation; pentose phosphate pathway; D-ribulose 5-phosphate from D-glucose 6-phosphate (oxidative stage): step 1/3.</text>
</comment>
<evidence type="ECO:0000256" key="7">
    <source>
        <dbReference type="ARBA" id="ARBA00023002"/>
    </source>
</evidence>
<evidence type="ECO:0000256" key="1">
    <source>
        <dbReference type="ARBA" id="ARBA00004937"/>
    </source>
</evidence>
<dbReference type="InterPro" id="IPR001282">
    <property type="entry name" value="G6P_DH"/>
</dbReference>
<evidence type="ECO:0000259" key="9">
    <source>
        <dbReference type="Pfam" id="PF00479"/>
    </source>
</evidence>
<dbReference type="Gene3D" id="3.40.50.720">
    <property type="entry name" value="NAD(P)-binding Rossmann-like Domain"/>
    <property type="match status" value="1"/>
</dbReference>
<dbReference type="PRINTS" id="PR00079">
    <property type="entry name" value="G6PDHDRGNASE"/>
</dbReference>
<accession>A0A0D0B933</accession>
<dbReference type="GO" id="GO:0009051">
    <property type="term" value="P:pentose-phosphate shunt, oxidative branch"/>
    <property type="evidence" value="ECO:0007669"/>
    <property type="project" value="TreeGrafter"/>
</dbReference>